<dbReference type="SUPFAM" id="SSF46626">
    <property type="entry name" value="Cytochrome c"/>
    <property type="match status" value="1"/>
</dbReference>
<dbReference type="Pfam" id="PF00034">
    <property type="entry name" value="Cytochrom_C"/>
    <property type="match status" value="1"/>
</dbReference>
<feature type="chain" id="PRO_5044027188" evidence="5">
    <location>
        <begin position="45"/>
        <end position="455"/>
    </location>
</feature>
<dbReference type="PROSITE" id="PS51007">
    <property type="entry name" value="CYTC"/>
    <property type="match status" value="1"/>
</dbReference>
<evidence type="ECO:0000313" key="8">
    <source>
        <dbReference type="Proteomes" id="UP000548771"/>
    </source>
</evidence>
<keyword evidence="2 4" id="KW-0479">Metal-binding</keyword>
<dbReference type="GO" id="GO:0009055">
    <property type="term" value="F:electron transfer activity"/>
    <property type="evidence" value="ECO:0007669"/>
    <property type="project" value="InterPro"/>
</dbReference>
<dbReference type="GO" id="GO:0020037">
    <property type="term" value="F:heme binding"/>
    <property type="evidence" value="ECO:0007669"/>
    <property type="project" value="InterPro"/>
</dbReference>
<evidence type="ECO:0000256" key="1">
    <source>
        <dbReference type="ARBA" id="ARBA00022617"/>
    </source>
</evidence>
<feature type="signal peptide" evidence="5">
    <location>
        <begin position="1"/>
        <end position="44"/>
    </location>
</feature>
<name>A0AAW9ZW46_9XANT</name>
<comment type="caution">
    <text evidence="7">The sequence shown here is derived from an EMBL/GenBank/DDBJ whole genome shotgun (WGS) entry which is preliminary data.</text>
</comment>
<keyword evidence="1 4" id="KW-0349">Heme</keyword>
<accession>A0AAW9ZW46</accession>
<feature type="domain" description="Cytochrome c" evidence="6">
    <location>
        <begin position="48"/>
        <end position="163"/>
    </location>
</feature>
<dbReference type="EMBL" id="SMDX01000031">
    <property type="protein sequence ID" value="NMI23954.1"/>
    <property type="molecule type" value="Genomic_DNA"/>
</dbReference>
<evidence type="ECO:0000256" key="2">
    <source>
        <dbReference type="ARBA" id="ARBA00022723"/>
    </source>
</evidence>
<dbReference type="InterPro" id="IPR036909">
    <property type="entry name" value="Cyt_c-like_dom_sf"/>
</dbReference>
<dbReference type="Proteomes" id="UP000548771">
    <property type="component" value="Unassembled WGS sequence"/>
</dbReference>
<evidence type="ECO:0000256" key="5">
    <source>
        <dbReference type="SAM" id="SignalP"/>
    </source>
</evidence>
<sequence length="455" mass="49262">MRRRSGSRWICCGLPTKPERTPMHRRLYAWLLTACACAAAAAFAQGAPPAELGRSLYATGIGRDGRNVAGLGVHGCAGCHGDDGRGKSEGFVRAPDIRWSQLSARFPARRADAPLTRYDVDALAHAVRAGSAPDGRRLDPIMPRVALADDEVQALLAYLQQLSHPVAQRDASLRIALLLPRPGRQPIADALHDALRSCRPAETGRLAAFDVVSFDTPEEAAELLQSQLHPSRDTLLLAPFIAGWEQTYADLMHGRNIVTALPFSMLDAPQGARWDYAFPGVQAQLARLLDVAQARGHRSLAITYDPDDPLSAQLYRQVVALAPRTGLTLRPWHSDESARLWLRPVAADHDISAQPTSMLQLAPAMYAPDPTVVTAPSGAGRWIVAYPYNPVAADGRWIGPAAAWASAACDLLAQLDPLRRLQPQLQTIRLTQGATVLTAESSDAAQIAHVHLLQR</sequence>
<dbReference type="GO" id="GO:0046872">
    <property type="term" value="F:metal ion binding"/>
    <property type="evidence" value="ECO:0007669"/>
    <property type="project" value="UniProtKB-KW"/>
</dbReference>
<dbReference type="AlphaFoldDB" id="A0AAW9ZW46"/>
<organism evidence="7 8">
    <name type="scientific">Xanthomonas hortorum pv. pelargonii</name>
    <dbReference type="NCBI Taxonomy" id="453602"/>
    <lineage>
        <taxon>Bacteria</taxon>
        <taxon>Pseudomonadati</taxon>
        <taxon>Pseudomonadota</taxon>
        <taxon>Gammaproteobacteria</taxon>
        <taxon>Lysobacterales</taxon>
        <taxon>Lysobacteraceae</taxon>
        <taxon>Xanthomonas</taxon>
    </lineage>
</organism>
<dbReference type="Gene3D" id="1.10.760.10">
    <property type="entry name" value="Cytochrome c-like domain"/>
    <property type="match status" value="1"/>
</dbReference>
<evidence type="ECO:0000313" key="7">
    <source>
        <dbReference type="EMBL" id="NMI23954.1"/>
    </source>
</evidence>
<reference evidence="8" key="1">
    <citation type="journal article" date="2020" name="Syst. Appl. Microbiol.">
        <title>Clarifying the taxonomy of the causal agent of bacterial leaf spot of lettuce through a polyphasic approach reveals that Xanthomonas cynarae Trebaol et al. 2000 emend. Timilsina et al. 2019 is a later heterotypic synonym of Xanthomonas hortorum Vauterin et al. 1995.</title>
        <authorList>
            <person name="Moriniere L."/>
            <person name="Burlet A."/>
            <person name="Rosenthal E.R."/>
            <person name="Nesme X."/>
            <person name="Portier P."/>
            <person name="Bull C.T."/>
            <person name="Lavire C."/>
            <person name="Fischer-Le Saux M."/>
            <person name="Bertolla F."/>
        </authorList>
    </citation>
    <scope>NUCLEOTIDE SEQUENCE [LARGE SCALE GENOMIC DNA]</scope>
    <source>
        <strain evidence="8">CFBP2533</strain>
    </source>
</reference>
<evidence type="ECO:0000259" key="6">
    <source>
        <dbReference type="PROSITE" id="PS51007"/>
    </source>
</evidence>
<proteinExistence type="predicted"/>
<gene>
    <name evidence="7" type="ORF">E1J24_19440</name>
</gene>
<dbReference type="InterPro" id="IPR009056">
    <property type="entry name" value="Cyt_c-like_dom"/>
</dbReference>
<protein>
    <submittedName>
        <fullName evidence="7">Cytochrome c</fullName>
    </submittedName>
</protein>
<evidence type="ECO:0000256" key="3">
    <source>
        <dbReference type="ARBA" id="ARBA00023004"/>
    </source>
</evidence>
<keyword evidence="3 4" id="KW-0408">Iron</keyword>
<evidence type="ECO:0000256" key="4">
    <source>
        <dbReference type="PROSITE-ProRule" id="PRU00433"/>
    </source>
</evidence>
<keyword evidence="5" id="KW-0732">Signal</keyword>